<sequence length="119" mass="13093">MPTEEDLESSLKTIISSEDQGGYPRPDRPRLIPYAISSAPFGGFDVTTSPSVYMPPPRFKPEIRHLSNPSNLPLVLGDMVFYLGAFCGGLILNGQGWLFVSQRITGLHVTDLVIFEPLT</sequence>
<gene>
    <name evidence="2" type="ORF">PIB30_006758</name>
</gene>
<accession>A0ABU6T454</accession>
<evidence type="ECO:0000313" key="3">
    <source>
        <dbReference type="Proteomes" id="UP001341840"/>
    </source>
</evidence>
<name>A0ABU6T454_9FABA</name>
<keyword evidence="1" id="KW-0812">Transmembrane</keyword>
<feature type="transmembrane region" description="Helical" evidence="1">
    <location>
        <begin position="79"/>
        <end position="100"/>
    </location>
</feature>
<evidence type="ECO:0000313" key="2">
    <source>
        <dbReference type="EMBL" id="MED6143497.1"/>
    </source>
</evidence>
<organism evidence="2 3">
    <name type="scientific">Stylosanthes scabra</name>
    <dbReference type="NCBI Taxonomy" id="79078"/>
    <lineage>
        <taxon>Eukaryota</taxon>
        <taxon>Viridiplantae</taxon>
        <taxon>Streptophyta</taxon>
        <taxon>Embryophyta</taxon>
        <taxon>Tracheophyta</taxon>
        <taxon>Spermatophyta</taxon>
        <taxon>Magnoliopsida</taxon>
        <taxon>eudicotyledons</taxon>
        <taxon>Gunneridae</taxon>
        <taxon>Pentapetalae</taxon>
        <taxon>rosids</taxon>
        <taxon>fabids</taxon>
        <taxon>Fabales</taxon>
        <taxon>Fabaceae</taxon>
        <taxon>Papilionoideae</taxon>
        <taxon>50 kb inversion clade</taxon>
        <taxon>dalbergioids sensu lato</taxon>
        <taxon>Dalbergieae</taxon>
        <taxon>Pterocarpus clade</taxon>
        <taxon>Stylosanthes</taxon>
    </lineage>
</organism>
<dbReference type="Proteomes" id="UP001341840">
    <property type="component" value="Unassembled WGS sequence"/>
</dbReference>
<comment type="caution">
    <text evidence="2">The sequence shown here is derived from an EMBL/GenBank/DDBJ whole genome shotgun (WGS) entry which is preliminary data.</text>
</comment>
<dbReference type="EMBL" id="JASCZI010090635">
    <property type="protein sequence ID" value="MED6143497.1"/>
    <property type="molecule type" value="Genomic_DNA"/>
</dbReference>
<evidence type="ECO:0000256" key="1">
    <source>
        <dbReference type="SAM" id="Phobius"/>
    </source>
</evidence>
<proteinExistence type="predicted"/>
<keyword evidence="1" id="KW-0472">Membrane</keyword>
<keyword evidence="1" id="KW-1133">Transmembrane helix</keyword>
<protein>
    <submittedName>
        <fullName evidence="2">Uncharacterized protein</fullName>
    </submittedName>
</protein>
<reference evidence="2 3" key="1">
    <citation type="journal article" date="2023" name="Plants (Basel)">
        <title>Bridging the Gap: Combining Genomics and Transcriptomics Approaches to Understand Stylosanthes scabra, an Orphan Legume from the Brazilian Caatinga.</title>
        <authorList>
            <person name="Ferreira-Neto J.R.C."/>
            <person name="da Silva M.D."/>
            <person name="Binneck E."/>
            <person name="de Melo N.F."/>
            <person name="da Silva R.H."/>
            <person name="de Melo A.L.T.M."/>
            <person name="Pandolfi V."/>
            <person name="Bustamante F.O."/>
            <person name="Brasileiro-Vidal A.C."/>
            <person name="Benko-Iseppon A.M."/>
        </authorList>
    </citation>
    <scope>NUCLEOTIDE SEQUENCE [LARGE SCALE GENOMIC DNA]</scope>
    <source>
        <tissue evidence="2">Leaves</tissue>
    </source>
</reference>
<keyword evidence="3" id="KW-1185">Reference proteome</keyword>